<reference evidence="2" key="1">
    <citation type="submission" date="2021-02" db="EMBL/GenBank/DDBJ databases">
        <title>Neisseriaceae sp. 26B isolated from the cloaca of a Common Toad-headed Turtle (Mesoclemmys nasuta).</title>
        <authorList>
            <person name="Spergser J."/>
            <person name="Busse H.-J."/>
        </authorList>
    </citation>
    <scope>NUCLEOTIDE SEQUENCE</scope>
    <source>
        <strain evidence="2">26B</strain>
    </source>
</reference>
<dbReference type="Proteomes" id="UP000653156">
    <property type="component" value="Chromosome"/>
</dbReference>
<evidence type="ECO:0000313" key="3">
    <source>
        <dbReference type="Proteomes" id="UP000653156"/>
    </source>
</evidence>
<dbReference type="KEGG" id="ptes:JQU52_14325"/>
<organism evidence="2 3">
    <name type="scientific">Paralysiella testudinis</name>
    <dbReference type="NCBI Taxonomy" id="2809020"/>
    <lineage>
        <taxon>Bacteria</taxon>
        <taxon>Pseudomonadati</taxon>
        <taxon>Pseudomonadota</taxon>
        <taxon>Betaproteobacteria</taxon>
        <taxon>Neisseriales</taxon>
        <taxon>Neisseriaceae</taxon>
        <taxon>Paralysiella</taxon>
    </lineage>
</organism>
<dbReference type="InterPro" id="IPR025157">
    <property type="entry name" value="Hemagglutinin_rpt"/>
</dbReference>
<evidence type="ECO:0000313" key="2">
    <source>
        <dbReference type="EMBL" id="QRQ81815.1"/>
    </source>
</evidence>
<feature type="region of interest" description="Disordered" evidence="1">
    <location>
        <begin position="188"/>
        <end position="209"/>
    </location>
</feature>
<dbReference type="GO" id="GO:0003824">
    <property type="term" value="F:catalytic activity"/>
    <property type="evidence" value="ECO:0007669"/>
    <property type="project" value="UniProtKB-ARBA"/>
</dbReference>
<accession>A0A892ZEI8</accession>
<gene>
    <name evidence="2" type="ORF">JQU52_14325</name>
</gene>
<keyword evidence="3" id="KW-1185">Reference proteome</keyword>
<evidence type="ECO:0000256" key="1">
    <source>
        <dbReference type="SAM" id="MobiDB-lite"/>
    </source>
</evidence>
<name>A0A892ZEI8_9NEIS</name>
<protein>
    <submittedName>
        <fullName evidence="2">Hemagglutinin repeat-containing protein</fullName>
    </submittedName>
</protein>
<proteinExistence type="predicted"/>
<dbReference type="EMBL" id="CP069798">
    <property type="protein sequence ID" value="QRQ81815.1"/>
    <property type="molecule type" value="Genomic_DNA"/>
</dbReference>
<dbReference type="RefSeq" id="WP_230339117.1">
    <property type="nucleotide sequence ID" value="NZ_CP069798.1"/>
</dbReference>
<dbReference type="Pfam" id="PF13332">
    <property type="entry name" value="Fil_haemagg_2"/>
    <property type="match status" value="1"/>
</dbReference>
<feature type="compositionally biased region" description="Polar residues" evidence="1">
    <location>
        <begin position="188"/>
        <end position="206"/>
    </location>
</feature>
<sequence>MHKFPGDLNTSGSQISAKQIHLNLQNGTIGTLTEQKHETGISDARNYRIEHSKTDVGSQINSGRGTVGIAGQNVRITEGRRSGSVDAAVYNKSNLGISSHSVSMHGGESYDQAQGSSITGSRVVVQAQKNLDVRGSNIVSDNQTFLGAGGAVSITAAQNTHNSHRQQRETGSGIMGTGGGILIGSQTEGELNRQSSTGHTLSTIGSTHGRVDIQGKGNVLVSGTEIAAKDLSSITQTAT</sequence>
<dbReference type="AlphaFoldDB" id="A0A892ZEI8"/>